<organism evidence="8 9">
    <name type="scientific">Deinococcus gobiensis (strain DSM 21396 / JCM 16679 / CGMCC 1.7299 / I-0)</name>
    <dbReference type="NCBI Taxonomy" id="745776"/>
    <lineage>
        <taxon>Bacteria</taxon>
        <taxon>Thermotogati</taxon>
        <taxon>Deinococcota</taxon>
        <taxon>Deinococci</taxon>
        <taxon>Deinococcales</taxon>
        <taxon>Deinococcaceae</taxon>
        <taxon>Deinococcus</taxon>
    </lineage>
</organism>
<feature type="transmembrane region" description="Helical" evidence="6">
    <location>
        <begin position="90"/>
        <end position="116"/>
    </location>
</feature>
<dbReference type="PROSITE" id="PS50850">
    <property type="entry name" value="MFS"/>
    <property type="match status" value="1"/>
</dbReference>
<dbReference type="InterPro" id="IPR011701">
    <property type="entry name" value="MFS"/>
</dbReference>
<feature type="transmembrane region" description="Helical" evidence="6">
    <location>
        <begin position="122"/>
        <end position="141"/>
    </location>
</feature>
<feature type="transmembrane region" description="Helical" evidence="6">
    <location>
        <begin position="25"/>
        <end position="49"/>
    </location>
</feature>
<dbReference type="InterPro" id="IPR036259">
    <property type="entry name" value="MFS_trans_sf"/>
</dbReference>
<dbReference type="HOGENOM" id="CLU_001265_61_2_0"/>
<feature type="transmembrane region" description="Helical" evidence="6">
    <location>
        <begin position="55"/>
        <end position="78"/>
    </location>
</feature>
<dbReference type="CDD" id="cd17324">
    <property type="entry name" value="MFS_NepI_like"/>
    <property type="match status" value="1"/>
</dbReference>
<evidence type="ECO:0000256" key="2">
    <source>
        <dbReference type="ARBA" id="ARBA00022475"/>
    </source>
</evidence>
<evidence type="ECO:0000256" key="4">
    <source>
        <dbReference type="ARBA" id="ARBA00022989"/>
    </source>
</evidence>
<evidence type="ECO:0000313" key="8">
    <source>
        <dbReference type="EMBL" id="AFD27048.1"/>
    </source>
</evidence>
<keyword evidence="8" id="KW-0614">Plasmid</keyword>
<protein>
    <submittedName>
        <fullName evidence="8">Putative Permease of the major facilitator superfamily</fullName>
    </submittedName>
</protein>
<reference evidence="8 9" key="1">
    <citation type="journal article" date="2012" name="PLoS ONE">
        <title>Genome sequence and transcriptome analysis of the radioresistant bacterium Deinococcus gobiensis: insights into the extreme environmental adaptations.</title>
        <authorList>
            <person name="Yuan M."/>
            <person name="Chen M."/>
            <person name="Zhang W."/>
            <person name="Lu W."/>
            <person name="Wang J."/>
            <person name="Yang M."/>
            <person name="Zhao P."/>
            <person name="Tang R."/>
            <person name="Li X."/>
            <person name="Hao Y."/>
            <person name="Zhou Z."/>
            <person name="Zhan Y."/>
            <person name="Yu H."/>
            <person name="Teng C."/>
            <person name="Yan Y."/>
            <person name="Ping S."/>
            <person name="Wang Y."/>
            <person name="Lin M."/>
        </authorList>
    </citation>
    <scope>NUCLEOTIDE SEQUENCE [LARGE SCALE GENOMIC DNA]</scope>
    <source>
        <strain evidence="9">DSM 21396 / JCM 16679 / CGMCC 1.7299 / I-0</strain>
        <plasmid evidence="8">P1</plasmid>
    </source>
</reference>
<feature type="transmembrane region" description="Helical" evidence="6">
    <location>
        <begin position="252"/>
        <end position="273"/>
    </location>
</feature>
<feature type="transmembrane region" description="Helical" evidence="6">
    <location>
        <begin position="178"/>
        <end position="198"/>
    </location>
</feature>
<feature type="transmembrane region" description="Helical" evidence="6">
    <location>
        <begin position="371"/>
        <end position="390"/>
    </location>
</feature>
<keyword evidence="4 6" id="KW-1133">Transmembrane helix</keyword>
<evidence type="ECO:0000313" key="9">
    <source>
        <dbReference type="Proteomes" id="UP000007575"/>
    </source>
</evidence>
<dbReference type="EMBL" id="CP002192">
    <property type="protein sequence ID" value="AFD27048.1"/>
    <property type="molecule type" value="Genomic_DNA"/>
</dbReference>
<sequence length="402" mass="40398">MSDSSLPYSGPADPGAPGHVLPRPLWILTLGNFAIGTSALMVAGVLGLVSSDLRVSLGHAGAVVTAYSLTYALSAVLLGSLTGRLARKPLMLAALGLFALGNLGAALAPSFGVLIAARVLSAVGASLFTPVASGVAAALVAPQLRGRALALVFVGLAFSTVVGVPLGTWIGTALGWRAAFWLVVGLSAVALAGVALLVRPVRVTPPSAHWLHLLRRPVLVRSLLVMLLLYVGQFSVYPYLSALLHGATGLDPAGVVAMLLWFGAVGLLGNALGGRLSDTWHGPRTLQLGLGLTALGLLALPLLAASVWGMGLVLALWGLGSLLTNPPQQSQVVALSPDAPSVGLALNASALYLGQALGAPLGGALAGAHPVWLGPVGGIMVLGALALAVYNGRVLRGAAAQG</sequence>
<comment type="subcellular location">
    <subcellularLocation>
        <location evidence="1">Cell membrane</location>
        <topology evidence="1">Multi-pass membrane protein</topology>
    </subcellularLocation>
</comment>
<dbReference type="InterPro" id="IPR020846">
    <property type="entry name" value="MFS_dom"/>
</dbReference>
<dbReference type="AlphaFoldDB" id="H8H129"/>
<dbReference type="OrthoDB" id="9788453at2"/>
<keyword evidence="3 6" id="KW-0812">Transmembrane</keyword>
<geneLocation type="plasmid" evidence="8 9">
    <name>P1</name>
</geneLocation>
<dbReference type="KEGG" id="dgo:DGo_PA0162"/>
<keyword evidence="5 6" id="KW-0472">Membrane</keyword>
<evidence type="ECO:0000259" key="7">
    <source>
        <dbReference type="PROSITE" id="PS50850"/>
    </source>
</evidence>
<dbReference type="Proteomes" id="UP000007575">
    <property type="component" value="Plasmid P1"/>
</dbReference>
<accession>H8H129</accession>
<proteinExistence type="predicted"/>
<gene>
    <name evidence="8" type="ordered locus">DGo_PA0162</name>
</gene>
<dbReference type="PANTHER" id="PTHR43124:SF10">
    <property type="entry name" value="PURINE EFFLUX PUMP PBUE"/>
    <property type="match status" value="1"/>
</dbReference>
<dbReference type="InterPro" id="IPR050189">
    <property type="entry name" value="MFS_Efflux_Transporters"/>
</dbReference>
<feature type="transmembrane region" description="Helical" evidence="6">
    <location>
        <begin position="148"/>
        <end position="172"/>
    </location>
</feature>
<dbReference type="RefSeq" id="WP_014695566.1">
    <property type="nucleotide sequence ID" value="NC_017805.1"/>
</dbReference>
<name>H8H129_DEIGI</name>
<keyword evidence="9" id="KW-1185">Reference proteome</keyword>
<feature type="domain" description="Major facilitator superfamily (MFS) profile" evidence="7">
    <location>
        <begin position="24"/>
        <end position="395"/>
    </location>
</feature>
<evidence type="ECO:0000256" key="5">
    <source>
        <dbReference type="ARBA" id="ARBA00023136"/>
    </source>
</evidence>
<evidence type="ECO:0000256" key="6">
    <source>
        <dbReference type="SAM" id="Phobius"/>
    </source>
</evidence>
<feature type="transmembrane region" description="Helical" evidence="6">
    <location>
        <begin position="218"/>
        <end position="240"/>
    </location>
</feature>
<evidence type="ECO:0000256" key="1">
    <source>
        <dbReference type="ARBA" id="ARBA00004651"/>
    </source>
</evidence>
<evidence type="ECO:0000256" key="3">
    <source>
        <dbReference type="ARBA" id="ARBA00022692"/>
    </source>
</evidence>
<dbReference type="Pfam" id="PF07690">
    <property type="entry name" value="MFS_1"/>
    <property type="match status" value="1"/>
</dbReference>
<dbReference type="GO" id="GO:0022857">
    <property type="term" value="F:transmembrane transporter activity"/>
    <property type="evidence" value="ECO:0007669"/>
    <property type="project" value="InterPro"/>
</dbReference>
<dbReference type="PATRIC" id="fig|745776.4.peg.3198"/>
<dbReference type="GO" id="GO:0005886">
    <property type="term" value="C:plasma membrane"/>
    <property type="evidence" value="ECO:0007669"/>
    <property type="project" value="UniProtKB-SubCell"/>
</dbReference>
<dbReference type="Gene3D" id="1.20.1250.20">
    <property type="entry name" value="MFS general substrate transporter like domains"/>
    <property type="match status" value="1"/>
</dbReference>
<dbReference type="SUPFAM" id="SSF103473">
    <property type="entry name" value="MFS general substrate transporter"/>
    <property type="match status" value="1"/>
</dbReference>
<keyword evidence="2" id="KW-1003">Cell membrane</keyword>
<feature type="transmembrane region" description="Helical" evidence="6">
    <location>
        <begin position="294"/>
        <end position="317"/>
    </location>
</feature>
<dbReference type="PANTHER" id="PTHR43124">
    <property type="entry name" value="PURINE EFFLUX PUMP PBUE"/>
    <property type="match status" value="1"/>
</dbReference>